<feature type="compositionally biased region" description="Low complexity" evidence="1">
    <location>
        <begin position="240"/>
        <end position="250"/>
    </location>
</feature>
<feature type="transmembrane region" description="Helical" evidence="2">
    <location>
        <begin position="206"/>
        <end position="226"/>
    </location>
</feature>
<reference evidence="3 4" key="1">
    <citation type="submission" date="2016-10" db="EMBL/GenBank/DDBJ databases">
        <title>Evaluation of Human, Veterinary and Environmental Mycobacterium chelonae Isolates by Core Genome Phylogenomic Analysis, Targeted Gene Comparison, and Anti-microbial Susceptibility Patterns: A Tale of Mistaken Identities.</title>
        <authorList>
            <person name="Fogelson S.B."/>
            <person name="Camus A.C."/>
            <person name="Lorenz W."/>
            <person name="Vasireddy R."/>
            <person name="Vasireddy S."/>
            <person name="Smith T."/>
            <person name="Brown-Elliott B.A."/>
            <person name="Wallace R.J.Jr."/>
            <person name="Hasan N.A."/>
            <person name="Reischl U."/>
            <person name="Sanchez S."/>
        </authorList>
    </citation>
    <scope>NUCLEOTIDE SEQUENCE [LARGE SCALE GENOMIC DNA]</scope>
    <source>
        <strain evidence="3 4">15515</strain>
    </source>
</reference>
<evidence type="ECO:0000313" key="4">
    <source>
        <dbReference type="Proteomes" id="UP000180043"/>
    </source>
</evidence>
<dbReference type="AlphaFoldDB" id="A0A1S1LC36"/>
<evidence type="ECO:0008006" key="5">
    <source>
        <dbReference type="Google" id="ProtNLM"/>
    </source>
</evidence>
<keyword evidence="2" id="KW-0812">Transmembrane</keyword>
<protein>
    <recommendedName>
        <fullName evidence="5">F5/8 type C domain-containing protein</fullName>
    </recommendedName>
</protein>
<feature type="region of interest" description="Disordered" evidence="1">
    <location>
        <begin position="133"/>
        <end position="187"/>
    </location>
</feature>
<proteinExistence type="predicted"/>
<feature type="region of interest" description="Disordered" evidence="1">
    <location>
        <begin position="228"/>
        <end position="261"/>
    </location>
</feature>
<organism evidence="3 4">
    <name type="scientific">Mycobacteroides chelonae</name>
    <name type="common">Mycobacterium chelonae</name>
    <dbReference type="NCBI Taxonomy" id="1774"/>
    <lineage>
        <taxon>Bacteria</taxon>
        <taxon>Bacillati</taxon>
        <taxon>Actinomycetota</taxon>
        <taxon>Actinomycetes</taxon>
        <taxon>Mycobacteriales</taxon>
        <taxon>Mycobacteriaceae</taxon>
        <taxon>Mycobacteroides</taxon>
    </lineage>
</organism>
<feature type="region of interest" description="Disordered" evidence="1">
    <location>
        <begin position="379"/>
        <end position="402"/>
    </location>
</feature>
<feature type="compositionally biased region" description="Pro residues" evidence="1">
    <location>
        <begin position="151"/>
        <end position="178"/>
    </location>
</feature>
<evidence type="ECO:0000256" key="2">
    <source>
        <dbReference type="SAM" id="Phobius"/>
    </source>
</evidence>
<comment type="caution">
    <text evidence="3">The sequence shown here is derived from an EMBL/GenBank/DDBJ whole genome shotgun (WGS) entry which is preliminary data.</text>
</comment>
<evidence type="ECO:0000313" key="3">
    <source>
        <dbReference type="EMBL" id="OHU47203.1"/>
    </source>
</evidence>
<keyword evidence="2" id="KW-1133">Transmembrane helix</keyword>
<dbReference type="EMBL" id="MLIQ01000042">
    <property type="protein sequence ID" value="OHU47203.1"/>
    <property type="molecule type" value="Genomic_DNA"/>
</dbReference>
<keyword evidence="2" id="KW-0472">Membrane</keyword>
<gene>
    <name evidence="3" type="ORF">BKG82_26470</name>
</gene>
<name>A0A1S1LC36_MYCCH</name>
<accession>A0A1S1LC36</accession>
<evidence type="ECO:0000256" key="1">
    <source>
        <dbReference type="SAM" id="MobiDB-lite"/>
    </source>
</evidence>
<dbReference type="Proteomes" id="UP000180043">
    <property type="component" value="Unassembled WGS sequence"/>
</dbReference>
<sequence length="425" mass="45198">MASGEASPIVANMSEQQRHRIETKMDDLLASSTRSDADITAMIDGLLDDFAPLKKKTPPPIMVPELPFEEWAEDDAPPLNQPTSTSSILEMTAAGVGSEAKFAEVTQHPPAEEVDDLADSVPEWEQERALWVAPEPEPVDVPDDVAQIEPEPAPEPATPQPVSPPVAPAAPAAAPPQPALSSASDRGGVRDKLRTWWWRRTRGQRIATLAATALSVIVVFVLIVSGSGGKKKTHEPIDAPEPTATALAPAGVDDGEGMPLQPSNLNPHCYVGGSDPATAFGDDRSQAWICPGRYTPNYNSLDIYFKEPMVIYSITVVPGFDYVEPNGEDHWSEHRLVTYINWRIGGKDVSQPIVPTRGQGATLKLPTRPAASLITLTVQQTKPAPRSPNAGPSLGSSLGGGDKAEKSFAIGKITIMGRPAGGSTG</sequence>